<keyword evidence="6 8" id="KW-0472">Membrane</keyword>
<reference evidence="9" key="1">
    <citation type="submission" date="2022-06" db="EMBL/GenBank/DDBJ databases">
        <title>Complete genome sequences of two strains of the flax pathogen Septoria linicola.</title>
        <authorList>
            <person name="Lapalu N."/>
            <person name="Simon A."/>
            <person name="Demenou B."/>
            <person name="Paumier D."/>
            <person name="Guillot M.-P."/>
            <person name="Gout L."/>
            <person name="Valade R."/>
        </authorList>
    </citation>
    <scope>NUCLEOTIDE SEQUENCE</scope>
    <source>
        <strain evidence="9">SE15195</strain>
    </source>
</reference>
<evidence type="ECO:0000313" key="10">
    <source>
        <dbReference type="Proteomes" id="UP001056384"/>
    </source>
</evidence>
<comment type="subcellular location">
    <subcellularLocation>
        <location evidence="1">Membrane</location>
        <topology evidence="1">Multi-pass membrane protein</topology>
    </subcellularLocation>
</comment>
<comment type="similarity">
    <text evidence="2">Belongs to the major facilitator superfamily. Proton-dependent oligopeptide transporter (POT/PTR) (TC 2.A.17) family.</text>
</comment>
<dbReference type="Pfam" id="PF00854">
    <property type="entry name" value="PTR2"/>
    <property type="match status" value="1"/>
</dbReference>
<protein>
    <submittedName>
        <fullName evidence="9">Proton-dependent oligopeptide transporter family, PTR2 family proton/oligopeptide symporter</fullName>
    </submittedName>
</protein>
<evidence type="ECO:0000256" key="3">
    <source>
        <dbReference type="ARBA" id="ARBA00022448"/>
    </source>
</evidence>
<accession>A0A9Q9ASF6</accession>
<keyword evidence="4 8" id="KW-0812">Transmembrane</keyword>
<dbReference type="FunFam" id="1.20.1250.20:FF:000085">
    <property type="entry name" value="MFS peptide transporter Ptr2"/>
    <property type="match status" value="1"/>
</dbReference>
<feature type="region of interest" description="Disordered" evidence="7">
    <location>
        <begin position="581"/>
        <end position="614"/>
    </location>
</feature>
<dbReference type="GO" id="GO:0005886">
    <property type="term" value="C:plasma membrane"/>
    <property type="evidence" value="ECO:0007669"/>
    <property type="project" value="UniProtKB-ARBA"/>
</dbReference>
<feature type="transmembrane region" description="Helical" evidence="8">
    <location>
        <begin position="434"/>
        <end position="456"/>
    </location>
</feature>
<gene>
    <name evidence="9" type="ORF">Slin15195_G082710</name>
</gene>
<keyword evidence="5 8" id="KW-1133">Transmembrane helix</keyword>
<dbReference type="Proteomes" id="UP001056384">
    <property type="component" value="Chromosome 7"/>
</dbReference>
<sequence length="614" mass="67484">MAQNHEDAAVELHATLQQREGRASIGGTTGGRAGSVDMTGAELPVIEHEKQAVVDLEHDHQQTPDEAEPTDHEKKTLRHIGDKFPASAYLIAGVELCERFTYYGCQGLFQNYINNRPGGEDGQRGLGLGHAGATGLNLFFQFFCYVTPIFGAIISDQYLGKYKTILIFAGVYWCGLVILWTTALPTSIEHGAALGGYVTAIIVIAFGTGGIKSNIAPLIADQYTRRIMAVKTLPTGERVVIDPAITYQRIYMMFYACINIGCLSLLATPFMEKYKGFWTAYLMCFLMFCVGVGILILCRGRYIVRPPQGSIITDAFKAIGIMIVNRDTNAAKPSWRAVNGKTKPVAWNDHFVEELKRALRACKVFCFYPVFWVVYGQFSSNFVSQAAQMQGYGMPNDLMQNFDPISIIVFIPILDRVVYPALRKFHIELKPIARITIGFTLAAFCVAYAAIVQHIIYSAGPCYGSPGKCAAGMDGDSPLPNNVHIAVQTPAYVFIGLAEIFISVTGLEYAYTKAPPSMKSFVQSLYLFTSAIGSALSEALVPATGDPAIMWMYTGVSVASFLTAIIFWFTFKHYDEEEEAMNELGARENSEKLGHESEVASIADRPATQPSEKL</sequence>
<evidence type="ECO:0000256" key="7">
    <source>
        <dbReference type="SAM" id="MobiDB-lite"/>
    </source>
</evidence>
<evidence type="ECO:0000256" key="8">
    <source>
        <dbReference type="SAM" id="Phobius"/>
    </source>
</evidence>
<organism evidence="9 10">
    <name type="scientific">Septoria linicola</name>
    <dbReference type="NCBI Taxonomy" id="215465"/>
    <lineage>
        <taxon>Eukaryota</taxon>
        <taxon>Fungi</taxon>
        <taxon>Dikarya</taxon>
        <taxon>Ascomycota</taxon>
        <taxon>Pezizomycotina</taxon>
        <taxon>Dothideomycetes</taxon>
        <taxon>Dothideomycetidae</taxon>
        <taxon>Mycosphaerellales</taxon>
        <taxon>Mycosphaerellaceae</taxon>
        <taxon>Septoria</taxon>
    </lineage>
</organism>
<proteinExistence type="inferred from homology"/>
<keyword evidence="3" id="KW-0813">Transport</keyword>
<feature type="transmembrane region" description="Helical" evidence="8">
    <location>
        <begin position="365"/>
        <end position="384"/>
    </location>
</feature>
<feature type="transmembrane region" description="Helical" evidence="8">
    <location>
        <begin position="250"/>
        <end position="271"/>
    </location>
</feature>
<dbReference type="AlphaFoldDB" id="A0A9Q9ASF6"/>
<evidence type="ECO:0000256" key="1">
    <source>
        <dbReference type="ARBA" id="ARBA00004141"/>
    </source>
</evidence>
<keyword evidence="10" id="KW-1185">Reference proteome</keyword>
<dbReference type="InterPro" id="IPR000109">
    <property type="entry name" value="POT_fam"/>
</dbReference>
<feature type="transmembrane region" description="Helical" evidence="8">
    <location>
        <begin position="404"/>
        <end position="422"/>
    </location>
</feature>
<evidence type="ECO:0000256" key="5">
    <source>
        <dbReference type="ARBA" id="ARBA00022989"/>
    </source>
</evidence>
<evidence type="ECO:0000256" key="4">
    <source>
        <dbReference type="ARBA" id="ARBA00022692"/>
    </source>
</evidence>
<dbReference type="PROSITE" id="PS01022">
    <property type="entry name" value="PTR2_1"/>
    <property type="match status" value="1"/>
</dbReference>
<dbReference type="SUPFAM" id="SSF103473">
    <property type="entry name" value="MFS general substrate transporter"/>
    <property type="match status" value="1"/>
</dbReference>
<feature type="transmembrane region" description="Helical" evidence="8">
    <location>
        <begin position="491"/>
        <end position="512"/>
    </location>
</feature>
<feature type="transmembrane region" description="Helical" evidence="8">
    <location>
        <begin position="136"/>
        <end position="154"/>
    </location>
</feature>
<evidence type="ECO:0000313" key="9">
    <source>
        <dbReference type="EMBL" id="USW54952.1"/>
    </source>
</evidence>
<feature type="transmembrane region" description="Helical" evidence="8">
    <location>
        <begin position="166"/>
        <end position="188"/>
    </location>
</feature>
<dbReference type="Gene3D" id="1.20.1250.20">
    <property type="entry name" value="MFS general substrate transporter like domains"/>
    <property type="match status" value="1"/>
</dbReference>
<feature type="transmembrane region" description="Helical" evidence="8">
    <location>
        <begin position="549"/>
        <end position="571"/>
    </location>
</feature>
<feature type="region of interest" description="Disordered" evidence="7">
    <location>
        <begin position="15"/>
        <end position="35"/>
    </location>
</feature>
<dbReference type="InterPro" id="IPR036259">
    <property type="entry name" value="MFS_trans_sf"/>
</dbReference>
<dbReference type="PANTHER" id="PTHR11654">
    <property type="entry name" value="OLIGOPEPTIDE TRANSPORTER-RELATED"/>
    <property type="match status" value="1"/>
</dbReference>
<feature type="compositionally biased region" description="Basic and acidic residues" evidence="7">
    <location>
        <begin position="585"/>
        <end position="598"/>
    </location>
</feature>
<dbReference type="GO" id="GO:0071916">
    <property type="term" value="F:dipeptide transmembrane transporter activity"/>
    <property type="evidence" value="ECO:0007669"/>
    <property type="project" value="UniProtKB-ARBA"/>
</dbReference>
<dbReference type="EMBL" id="CP099424">
    <property type="protein sequence ID" value="USW54952.1"/>
    <property type="molecule type" value="Genomic_DNA"/>
</dbReference>
<feature type="transmembrane region" description="Helical" evidence="8">
    <location>
        <begin position="277"/>
        <end position="298"/>
    </location>
</feature>
<evidence type="ECO:0000256" key="2">
    <source>
        <dbReference type="ARBA" id="ARBA00005982"/>
    </source>
</evidence>
<name>A0A9Q9ASF6_9PEZI</name>
<dbReference type="InterPro" id="IPR018456">
    <property type="entry name" value="PTR2_symporter_CS"/>
</dbReference>
<evidence type="ECO:0000256" key="6">
    <source>
        <dbReference type="ARBA" id="ARBA00023136"/>
    </source>
</evidence>
<dbReference type="OrthoDB" id="8904098at2759"/>
<feature type="transmembrane region" description="Helical" evidence="8">
    <location>
        <begin position="524"/>
        <end position="543"/>
    </location>
</feature>
<feature type="transmembrane region" description="Helical" evidence="8">
    <location>
        <begin position="194"/>
        <end position="219"/>
    </location>
</feature>